<evidence type="ECO:0000259" key="6">
    <source>
        <dbReference type="Pfam" id="PF03275"/>
    </source>
</evidence>
<dbReference type="EC" id="5.4.99.9" evidence="7"/>
<dbReference type="GO" id="GO:0008767">
    <property type="term" value="F:UDP-galactopyranose mutase activity"/>
    <property type="evidence" value="ECO:0007669"/>
    <property type="project" value="UniProtKB-EC"/>
</dbReference>
<dbReference type="InterPro" id="IPR015899">
    <property type="entry name" value="UDP-GalPyranose_mutase_C"/>
</dbReference>
<dbReference type="AlphaFoldDB" id="A0A2X5NQL3"/>
<gene>
    <name evidence="7" type="primary">rfbD_2</name>
    <name evidence="7" type="ORF">NCTC11468_02387</name>
</gene>
<organism evidence="7 8">
    <name type="scientific">Tatumella ptyseos</name>
    <dbReference type="NCBI Taxonomy" id="82987"/>
    <lineage>
        <taxon>Bacteria</taxon>
        <taxon>Pseudomonadati</taxon>
        <taxon>Pseudomonadota</taxon>
        <taxon>Gammaproteobacteria</taxon>
        <taxon>Enterobacterales</taxon>
        <taxon>Erwiniaceae</taxon>
        <taxon>Tatumella</taxon>
    </lineage>
</organism>
<reference evidence="7 8" key="1">
    <citation type="submission" date="2018-06" db="EMBL/GenBank/DDBJ databases">
        <authorList>
            <consortium name="Pathogen Informatics"/>
            <person name="Doyle S."/>
        </authorList>
    </citation>
    <scope>NUCLEOTIDE SEQUENCE [LARGE SCALE GENOMIC DNA]</scope>
    <source>
        <strain evidence="7 8">NCTC11468</strain>
    </source>
</reference>
<comment type="cofactor">
    <cofactor evidence="1">
        <name>FAD</name>
        <dbReference type="ChEBI" id="CHEBI:57692"/>
    </cofactor>
</comment>
<evidence type="ECO:0000256" key="5">
    <source>
        <dbReference type="ARBA" id="ARBA00023235"/>
    </source>
</evidence>
<dbReference type="Proteomes" id="UP000248758">
    <property type="component" value="Chromosome 1"/>
</dbReference>
<dbReference type="EMBL" id="LS483499">
    <property type="protein sequence ID" value="SQK75466.1"/>
    <property type="molecule type" value="Genomic_DNA"/>
</dbReference>
<protein>
    <submittedName>
        <fullName evidence="7">Probable UDP-galactopyranose mutase</fullName>
        <ecNumber evidence="7">5.4.99.9</ecNumber>
    </submittedName>
</protein>
<keyword evidence="5 7" id="KW-0413">Isomerase</keyword>
<dbReference type="RefSeq" id="WP_029990596.1">
    <property type="nucleotide sequence ID" value="NZ_LS483499.1"/>
</dbReference>
<feature type="domain" description="UDP-galactopyranose mutase C-terminal" evidence="6">
    <location>
        <begin position="152"/>
        <end position="350"/>
    </location>
</feature>
<accession>A0A2X5NQL3</accession>
<sequence>MGNKKSILIVGAGLTGAVIARELAEAGHGICIIDSRSHIAGNCYSERDARTGIMIHTYGPHIFHTDNQTVWDYIQRFCTMMPYMNRVKATAAGQVFSLPINLHTINQYFHTTCSPGQAKALIDSKSDKSLTDPQNFEQQALRFIGRELYQTFFEGYTLKQWGIAPSALPAAILKRLPVRFTYDDNYFSHRYQGMPRDGYTALAAAILDHPLISVELNRSFQPEDRGCCDHVFFTGPLDAYYQFAYGRLGYRTLDFEKFYDEGEFQGTAVMNYCDPDIPFTRITEHKYFSPWETHQGSVCYREYSRQSEPGDIPYYPVRQVDEQTMLAHYAARARQETQVTFAGRLATYRYIDMDTSIAEARIAANRYLRSLQDAVPMPAFVVDIV</sequence>
<dbReference type="Pfam" id="PF03275">
    <property type="entry name" value="GLF"/>
    <property type="match status" value="1"/>
</dbReference>
<dbReference type="NCBIfam" id="TIGR00031">
    <property type="entry name" value="UDP-GALP_mutase"/>
    <property type="match status" value="1"/>
</dbReference>
<evidence type="ECO:0000313" key="8">
    <source>
        <dbReference type="Proteomes" id="UP000248758"/>
    </source>
</evidence>
<comment type="similarity">
    <text evidence="2">Belongs to the UDP-galactopyranose/dTDP-fucopyranose mutase family.</text>
</comment>
<dbReference type="GO" id="GO:0005829">
    <property type="term" value="C:cytosol"/>
    <property type="evidence" value="ECO:0007669"/>
    <property type="project" value="TreeGrafter"/>
</dbReference>
<dbReference type="PANTHER" id="PTHR21197:SF0">
    <property type="entry name" value="UDP-GALACTOPYRANOSE MUTASE"/>
    <property type="match status" value="1"/>
</dbReference>
<dbReference type="Pfam" id="PF13450">
    <property type="entry name" value="NAD_binding_8"/>
    <property type="match status" value="1"/>
</dbReference>
<dbReference type="SUPFAM" id="SSF51971">
    <property type="entry name" value="Nucleotide-binding domain"/>
    <property type="match status" value="1"/>
</dbReference>
<evidence type="ECO:0000256" key="2">
    <source>
        <dbReference type="ARBA" id="ARBA00009321"/>
    </source>
</evidence>
<keyword evidence="3" id="KW-0285">Flavoprotein</keyword>
<dbReference type="KEGG" id="tpty:NCTC11468_02387"/>
<keyword evidence="4" id="KW-0274">FAD</keyword>
<evidence type="ECO:0000256" key="4">
    <source>
        <dbReference type="ARBA" id="ARBA00022827"/>
    </source>
</evidence>
<name>A0A2X5NQL3_9GAMM</name>
<evidence type="ECO:0000313" key="7">
    <source>
        <dbReference type="EMBL" id="SQK75466.1"/>
    </source>
</evidence>
<evidence type="ECO:0000256" key="3">
    <source>
        <dbReference type="ARBA" id="ARBA00022630"/>
    </source>
</evidence>
<dbReference type="SUPFAM" id="SSF54373">
    <property type="entry name" value="FAD-linked reductases, C-terminal domain"/>
    <property type="match status" value="1"/>
</dbReference>
<dbReference type="Gene3D" id="3.40.50.720">
    <property type="entry name" value="NAD(P)-binding Rossmann-like Domain"/>
    <property type="match status" value="3"/>
</dbReference>
<dbReference type="GO" id="GO:0050660">
    <property type="term" value="F:flavin adenine dinucleotide binding"/>
    <property type="evidence" value="ECO:0007669"/>
    <property type="project" value="TreeGrafter"/>
</dbReference>
<dbReference type="InterPro" id="IPR004379">
    <property type="entry name" value="UDP-GALP_mutase"/>
</dbReference>
<proteinExistence type="inferred from homology"/>
<evidence type="ECO:0000256" key="1">
    <source>
        <dbReference type="ARBA" id="ARBA00001974"/>
    </source>
</evidence>
<dbReference type="PANTHER" id="PTHR21197">
    <property type="entry name" value="UDP-GALACTOPYRANOSE MUTASE"/>
    <property type="match status" value="1"/>
</dbReference>